<name>W9UQI0_9GAMM</name>
<protein>
    <submittedName>
        <fullName evidence="4">Dihydrodipicolinate reductase</fullName>
    </submittedName>
</protein>
<evidence type="ECO:0000256" key="2">
    <source>
        <dbReference type="ARBA" id="ARBA00023002"/>
    </source>
</evidence>
<dbReference type="GO" id="GO:0009089">
    <property type="term" value="P:lysine biosynthetic process via diaminopimelate"/>
    <property type="evidence" value="ECO:0007669"/>
    <property type="project" value="InterPro"/>
</dbReference>
<proteinExistence type="predicted"/>
<evidence type="ECO:0000313" key="5">
    <source>
        <dbReference type="Proteomes" id="UP000019464"/>
    </source>
</evidence>
<dbReference type="GO" id="GO:0008839">
    <property type="term" value="F:4-hydroxy-tetrahydrodipicolinate reductase"/>
    <property type="evidence" value="ECO:0007669"/>
    <property type="project" value="InterPro"/>
</dbReference>
<dbReference type="Proteomes" id="UP000019464">
    <property type="component" value="Unassembled WGS sequence"/>
</dbReference>
<reference evidence="5" key="1">
    <citation type="submission" date="2012-11" db="EMBL/GenBank/DDBJ databases">
        <authorList>
            <person name="Singh A."/>
            <person name="Pinnaka A.K."/>
            <person name="Vaidya B."/>
        </authorList>
    </citation>
    <scope>NUCLEOTIDE SEQUENCE [LARGE SCALE GENOMIC DNA]</scope>
    <source>
        <strain evidence="5">AK23</strain>
    </source>
</reference>
<dbReference type="EMBL" id="AONB01000024">
    <property type="protein sequence ID" value="EXJ09478.1"/>
    <property type="molecule type" value="Genomic_DNA"/>
</dbReference>
<dbReference type="SUPFAM" id="SSF51735">
    <property type="entry name" value="NAD(P)-binding Rossmann-fold domains"/>
    <property type="match status" value="1"/>
</dbReference>
<keyword evidence="2" id="KW-0560">Oxidoreductase</keyword>
<dbReference type="InterPro" id="IPR000846">
    <property type="entry name" value="DapB_N"/>
</dbReference>
<evidence type="ECO:0000259" key="3">
    <source>
        <dbReference type="Pfam" id="PF01113"/>
    </source>
</evidence>
<evidence type="ECO:0000256" key="1">
    <source>
        <dbReference type="ARBA" id="ARBA00022857"/>
    </source>
</evidence>
<dbReference type="PATRIC" id="fig|1229521.3.peg.3667"/>
<gene>
    <name evidence="4" type="ORF">D791_03637</name>
</gene>
<reference evidence="4 5" key="2">
    <citation type="journal article" date="2015" name="Syst. Appl. Microbiol.">
        <title>Nitrincola nitratireducens sp. nov. isolated from a haloalkaline crater lake.</title>
        <authorList>
            <person name="Singh A."/>
            <person name="Vaidya B."/>
            <person name="Tanuku N.R."/>
            <person name="Pinnaka A.K."/>
        </authorList>
    </citation>
    <scope>NUCLEOTIDE SEQUENCE [LARGE SCALE GENOMIC DNA]</scope>
    <source>
        <strain evidence="4 5">AK23</strain>
    </source>
</reference>
<feature type="domain" description="Dihydrodipicolinate reductase N-terminal" evidence="3">
    <location>
        <begin position="2"/>
        <end position="31"/>
    </location>
</feature>
<evidence type="ECO:0000313" key="4">
    <source>
        <dbReference type="EMBL" id="EXJ09478.1"/>
    </source>
</evidence>
<accession>W9UQI0</accession>
<dbReference type="Pfam" id="PF01113">
    <property type="entry name" value="DapB_N"/>
    <property type="match status" value="1"/>
</dbReference>
<dbReference type="AlphaFoldDB" id="W9UQI0"/>
<keyword evidence="1" id="KW-0521">NADP</keyword>
<dbReference type="Gene3D" id="3.40.50.720">
    <property type="entry name" value="NAD(P)-binding Rossmann-like Domain"/>
    <property type="match status" value="1"/>
</dbReference>
<dbReference type="InterPro" id="IPR036291">
    <property type="entry name" value="NAD(P)-bd_dom_sf"/>
</dbReference>
<comment type="caution">
    <text evidence="4">The sequence shown here is derived from an EMBL/GenBank/DDBJ whole genome shotgun (WGS) entry which is preliminary data.</text>
</comment>
<sequence>MIKIAVTGAAGRMGKTLIEAVTQAEGVTLLPPLLNRAVRCWEPMLASWQVLVSSVLH</sequence>
<keyword evidence="5" id="KW-1185">Reference proteome</keyword>
<organism evidence="4 5">
    <name type="scientific">Nitrincola nitratireducens</name>
    <dbReference type="NCBI Taxonomy" id="1229521"/>
    <lineage>
        <taxon>Bacteria</taxon>
        <taxon>Pseudomonadati</taxon>
        <taxon>Pseudomonadota</taxon>
        <taxon>Gammaproteobacteria</taxon>
        <taxon>Oceanospirillales</taxon>
        <taxon>Oceanospirillaceae</taxon>
        <taxon>Nitrincola</taxon>
    </lineage>
</organism>